<keyword evidence="4" id="KW-0597">Phosphoprotein</keyword>
<evidence type="ECO:0000259" key="9">
    <source>
        <dbReference type="PROSITE" id="PS50885"/>
    </source>
</evidence>
<dbReference type="EC" id="2.7.13.3" evidence="3"/>
<keyword evidence="8" id="KW-1133">Transmembrane helix</keyword>
<dbReference type="Pfam" id="PF11845">
    <property type="entry name" value="Tll0287-like"/>
    <property type="match status" value="1"/>
</dbReference>
<evidence type="ECO:0000256" key="2">
    <source>
        <dbReference type="ARBA" id="ARBA00004141"/>
    </source>
</evidence>
<gene>
    <name evidence="10" type="ORF">CSA09_04545</name>
</gene>
<comment type="catalytic activity">
    <reaction evidence="1">
        <text>ATP + protein L-histidine = ADP + protein N-phospho-L-histidine.</text>
        <dbReference type="EC" id="2.7.13.3"/>
    </reaction>
</comment>
<dbReference type="SUPFAM" id="SSF158472">
    <property type="entry name" value="HAMP domain-like"/>
    <property type="match status" value="1"/>
</dbReference>
<dbReference type="PANTHER" id="PTHR45528">
    <property type="entry name" value="SENSOR HISTIDINE KINASE CPXA"/>
    <property type="match status" value="1"/>
</dbReference>
<dbReference type="InterPro" id="IPR021796">
    <property type="entry name" value="Tll0287-like_dom"/>
</dbReference>
<evidence type="ECO:0000256" key="8">
    <source>
        <dbReference type="SAM" id="Phobius"/>
    </source>
</evidence>
<sequence>MDNQKKYQNSVLNKIRKAFFLLYIITLVVSLPAIYFITYNQVHSEANKELDLMVDMVKSIQNYIRQDVRDDLLKLELFHSPAISGSTTITKIARHLAELKPNYYLKLASDNPLNTKNQAVSIEKELLARYRNDSQLNSLIGTGTIQGRDYLLSTRPLKSATSCMLCHGDPNKAPSTITKEYGKTHGFGYKPNTIVGLNVAGVPLKDINALVLQRALIAIGIFTIIFTIIFLTINQLSKKIIIEPLAAITETAIAISQGELDKKINIGNDDSEIGALSQAFELMQRSLLYAIKRMDKNPDDNAQ</sequence>
<evidence type="ECO:0000256" key="7">
    <source>
        <dbReference type="ARBA" id="ARBA00023136"/>
    </source>
</evidence>
<dbReference type="SMART" id="SM00304">
    <property type="entry name" value="HAMP"/>
    <property type="match status" value="1"/>
</dbReference>
<accession>A0A2G6PE52</accession>
<evidence type="ECO:0000256" key="1">
    <source>
        <dbReference type="ARBA" id="ARBA00000085"/>
    </source>
</evidence>
<proteinExistence type="predicted"/>
<evidence type="ECO:0000256" key="4">
    <source>
        <dbReference type="ARBA" id="ARBA00022553"/>
    </source>
</evidence>
<dbReference type="CDD" id="cd06225">
    <property type="entry name" value="HAMP"/>
    <property type="match status" value="1"/>
</dbReference>
<feature type="transmembrane region" description="Helical" evidence="8">
    <location>
        <begin position="215"/>
        <end position="233"/>
    </location>
</feature>
<evidence type="ECO:0000313" key="10">
    <source>
        <dbReference type="EMBL" id="PIE82824.1"/>
    </source>
</evidence>
<evidence type="ECO:0000313" key="11">
    <source>
        <dbReference type="Proteomes" id="UP000229278"/>
    </source>
</evidence>
<dbReference type="Pfam" id="PF00672">
    <property type="entry name" value="HAMP"/>
    <property type="match status" value="1"/>
</dbReference>
<dbReference type="PROSITE" id="PS50885">
    <property type="entry name" value="HAMP"/>
    <property type="match status" value="1"/>
</dbReference>
<reference evidence="10 11" key="1">
    <citation type="submission" date="2017-10" db="EMBL/GenBank/DDBJ databases">
        <title>Novel microbial diversity and functional potential in the marine mammal oral microbiome.</title>
        <authorList>
            <person name="Dudek N.K."/>
            <person name="Sun C.L."/>
            <person name="Burstein D."/>
            <person name="Kantor R.S."/>
            <person name="Aliaga Goltsman D.S."/>
            <person name="Bik E.M."/>
            <person name="Thomas B.C."/>
            <person name="Banfield J.F."/>
            <person name="Relman D.A."/>
        </authorList>
    </citation>
    <scope>NUCLEOTIDE SEQUENCE [LARGE SCALE GENOMIC DNA]</scope>
    <source>
        <strain evidence="10">DOLJORAL78_50_517</strain>
    </source>
</reference>
<keyword evidence="8" id="KW-0812">Transmembrane</keyword>
<feature type="domain" description="HAMP" evidence="9">
    <location>
        <begin position="239"/>
        <end position="292"/>
    </location>
</feature>
<keyword evidence="6" id="KW-0418">Kinase</keyword>
<protein>
    <recommendedName>
        <fullName evidence="3">histidine kinase</fullName>
        <ecNumber evidence="3">2.7.13.3</ecNumber>
    </recommendedName>
</protein>
<dbReference type="GO" id="GO:0016020">
    <property type="term" value="C:membrane"/>
    <property type="evidence" value="ECO:0007669"/>
    <property type="project" value="UniProtKB-SubCell"/>
</dbReference>
<keyword evidence="7 8" id="KW-0472">Membrane</keyword>
<dbReference type="InterPro" id="IPR050398">
    <property type="entry name" value="HssS/ArlS-like"/>
</dbReference>
<organism evidence="10 11">
    <name type="scientific">Candidatus Contendibacter odensensis</name>
    <dbReference type="NCBI Taxonomy" id="1400860"/>
    <lineage>
        <taxon>Bacteria</taxon>
        <taxon>Pseudomonadati</taxon>
        <taxon>Pseudomonadota</taxon>
        <taxon>Gammaproteobacteria</taxon>
        <taxon>Candidatus Competibacteraceae</taxon>
        <taxon>Candidatus Contendibacter</taxon>
    </lineage>
</organism>
<keyword evidence="5" id="KW-0808">Transferase</keyword>
<evidence type="ECO:0000256" key="3">
    <source>
        <dbReference type="ARBA" id="ARBA00012438"/>
    </source>
</evidence>
<dbReference type="InterPro" id="IPR003660">
    <property type="entry name" value="HAMP_dom"/>
</dbReference>
<dbReference type="PANTHER" id="PTHR45528:SF9">
    <property type="entry name" value="SENSOR HISTIDINE KINASE YBDK"/>
    <property type="match status" value="1"/>
</dbReference>
<dbReference type="GO" id="GO:0004673">
    <property type="term" value="F:protein histidine kinase activity"/>
    <property type="evidence" value="ECO:0007669"/>
    <property type="project" value="UniProtKB-EC"/>
</dbReference>
<feature type="transmembrane region" description="Helical" evidence="8">
    <location>
        <begin position="20"/>
        <end position="39"/>
    </location>
</feature>
<comment type="subcellular location">
    <subcellularLocation>
        <location evidence="2">Membrane</location>
        <topology evidence="2">Multi-pass membrane protein</topology>
    </subcellularLocation>
</comment>
<dbReference type="Gene3D" id="6.10.340.10">
    <property type="match status" value="1"/>
</dbReference>
<dbReference type="Proteomes" id="UP000229278">
    <property type="component" value="Unassembled WGS sequence"/>
</dbReference>
<comment type="caution">
    <text evidence="10">The sequence shown here is derived from an EMBL/GenBank/DDBJ whole genome shotgun (WGS) entry which is preliminary data.</text>
</comment>
<evidence type="ECO:0000256" key="6">
    <source>
        <dbReference type="ARBA" id="ARBA00022777"/>
    </source>
</evidence>
<name>A0A2G6PE52_9GAMM</name>
<dbReference type="EMBL" id="PDTV01000011">
    <property type="protein sequence ID" value="PIE82824.1"/>
    <property type="molecule type" value="Genomic_DNA"/>
</dbReference>
<dbReference type="GO" id="GO:0007165">
    <property type="term" value="P:signal transduction"/>
    <property type="evidence" value="ECO:0007669"/>
    <property type="project" value="InterPro"/>
</dbReference>
<evidence type="ECO:0000256" key="5">
    <source>
        <dbReference type="ARBA" id="ARBA00022679"/>
    </source>
</evidence>
<dbReference type="AlphaFoldDB" id="A0A2G6PE52"/>